<evidence type="ECO:0000256" key="4">
    <source>
        <dbReference type="ARBA" id="ARBA00023453"/>
    </source>
</evidence>
<name>U1HQH8_ENDPU</name>
<dbReference type="InterPro" id="IPR002935">
    <property type="entry name" value="SAM_O-MeTrfase"/>
</dbReference>
<dbReference type="SUPFAM" id="SSF53335">
    <property type="entry name" value="S-adenosyl-L-methionine-dependent methyltransferases"/>
    <property type="match status" value="1"/>
</dbReference>
<sequence length="242" mass="26900">MSSTKETTPSITEQDDRWTAVNHFQFPHLFPPSRPYHAAIEHAFKNSIDKGLEDISVAPSQGKFLAIQCQIIGAKHVLEIGTLGAYSTIWMASVSPDIRITTIEIDPHIAEIARENISFAGLDDRIEVFVGAALDVLPQLDAEIEQGKREKYDFSFIDADKENALPYFKWVVEHTVKKGVIYIDNIVRKGLLANAELAKTDPIVQGIRMAVEGVGKDDRVDAVVLQTVGEKNYDGFLMAMVM</sequence>
<gene>
    <name evidence="5" type="ORF">EPUS_09173</name>
</gene>
<dbReference type="PROSITE" id="PS51682">
    <property type="entry name" value="SAM_OMT_I"/>
    <property type="match status" value="1"/>
</dbReference>
<accession>U1HQH8</accession>
<dbReference type="GeneID" id="19244005"/>
<dbReference type="GO" id="GO:0032259">
    <property type="term" value="P:methylation"/>
    <property type="evidence" value="ECO:0007669"/>
    <property type="project" value="UniProtKB-KW"/>
</dbReference>
<dbReference type="HOGENOM" id="CLU_067676_8_0_1"/>
<dbReference type="EMBL" id="KE721067">
    <property type="protein sequence ID" value="ERF72665.1"/>
    <property type="molecule type" value="Genomic_DNA"/>
</dbReference>
<dbReference type="OrthoDB" id="10251242at2759"/>
<dbReference type="RefSeq" id="XP_007801690.1">
    <property type="nucleotide sequence ID" value="XM_007803499.1"/>
</dbReference>
<proteinExistence type="inferred from homology"/>
<comment type="similarity">
    <text evidence="4">Belongs to the class I-like SAM-binding methyltransferase superfamily. Cation-dependent O-methyltransferase family.</text>
</comment>
<reference evidence="6" key="1">
    <citation type="journal article" date="2014" name="BMC Genomics">
        <title>Genome characteristics reveal the impact of lichenization on lichen-forming fungus Endocarpon pusillum Hedwig (Verrucariales, Ascomycota).</title>
        <authorList>
            <person name="Wang Y.-Y."/>
            <person name="Liu B."/>
            <person name="Zhang X.-Y."/>
            <person name="Zhou Q.-M."/>
            <person name="Zhang T."/>
            <person name="Li H."/>
            <person name="Yu Y.-F."/>
            <person name="Zhang X.-L."/>
            <person name="Hao X.-Y."/>
            <person name="Wang M."/>
            <person name="Wang L."/>
            <person name="Wei J.-C."/>
        </authorList>
    </citation>
    <scope>NUCLEOTIDE SEQUENCE [LARGE SCALE GENOMIC DNA]</scope>
    <source>
        <strain evidence="6">Z07020 / HMAS-L-300199</strain>
    </source>
</reference>
<keyword evidence="3" id="KW-0949">S-adenosyl-L-methionine</keyword>
<evidence type="ECO:0008006" key="7">
    <source>
        <dbReference type="Google" id="ProtNLM"/>
    </source>
</evidence>
<keyword evidence="1" id="KW-0489">Methyltransferase</keyword>
<evidence type="ECO:0000256" key="2">
    <source>
        <dbReference type="ARBA" id="ARBA00022679"/>
    </source>
</evidence>
<protein>
    <recommendedName>
        <fullName evidence="7">O-methyltransferase</fullName>
    </recommendedName>
</protein>
<dbReference type="Pfam" id="PF01596">
    <property type="entry name" value="Methyltransf_3"/>
    <property type="match status" value="1"/>
</dbReference>
<dbReference type="Proteomes" id="UP000019373">
    <property type="component" value="Unassembled WGS sequence"/>
</dbReference>
<dbReference type="PANTHER" id="PTHR10509">
    <property type="entry name" value="O-METHYLTRANSFERASE-RELATED"/>
    <property type="match status" value="1"/>
</dbReference>
<organism evidence="5 6">
    <name type="scientific">Endocarpon pusillum (strain Z07020 / HMAS-L-300199)</name>
    <name type="common">Lichen-forming fungus</name>
    <dbReference type="NCBI Taxonomy" id="1263415"/>
    <lineage>
        <taxon>Eukaryota</taxon>
        <taxon>Fungi</taxon>
        <taxon>Dikarya</taxon>
        <taxon>Ascomycota</taxon>
        <taxon>Pezizomycotina</taxon>
        <taxon>Eurotiomycetes</taxon>
        <taxon>Chaetothyriomycetidae</taxon>
        <taxon>Verrucariales</taxon>
        <taxon>Verrucariaceae</taxon>
        <taxon>Endocarpon</taxon>
    </lineage>
</organism>
<dbReference type="eggNOG" id="KOG1663">
    <property type="taxonomic scope" value="Eukaryota"/>
</dbReference>
<dbReference type="Gene3D" id="3.40.50.150">
    <property type="entry name" value="Vaccinia Virus protein VP39"/>
    <property type="match status" value="1"/>
</dbReference>
<dbReference type="OMA" id="PAYFEWA"/>
<dbReference type="PANTHER" id="PTHR10509:SF14">
    <property type="entry name" value="CAFFEOYL-COA O-METHYLTRANSFERASE 3-RELATED"/>
    <property type="match status" value="1"/>
</dbReference>
<dbReference type="InterPro" id="IPR029063">
    <property type="entry name" value="SAM-dependent_MTases_sf"/>
</dbReference>
<dbReference type="GO" id="GO:0008171">
    <property type="term" value="F:O-methyltransferase activity"/>
    <property type="evidence" value="ECO:0007669"/>
    <property type="project" value="InterPro"/>
</dbReference>
<evidence type="ECO:0000256" key="3">
    <source>
        <dbReference type="ARBA" id="ARBA00022691"/>
    </source>
</evidence>
<keyword evidence="6" id="KW-1185">Reference proteome</keyword>
<dbReference type="AlphaFoldDB" id="U1HQH8"/>
<dbReference type="GO" id="GO:0008757">
    <property type="term" value="F:S-adenosylmethionine-dependent methyltransferase activity"/>
    <property type="evidence" value="ECO:0007669"/>
    <property type="project" value="TreeGrafter"/>
</dbReference>
<evidence type="ECO:0000313" key="5">
    <source>
        <dbReference type="EMBL" id="ERF72665.1"/>
    </source>
</evidence>
<keyword evidence="2" id="KW-0808">Transferase</keyword>
<evidence type="ECO:0000256" key="1">
    <source>
        <dbReference type="ARBA" id="ARBA00022603"/>
    </source>
</evidence>
<evidence type="ECO:0000313" key="6">
    <source>
        <dbReference type="Proteomes" id="UP000019373"/>
    </source>
</evidence>
<dbReference type="InterPro" id="IPR050362">
    <property type="entry name" value="Cation-dep_OMT"/>
</dbReference>